<dbReference type="Pfam" id="PF00702">
    <property type="entry name" value="Hydrolase"/>
    <property type="match status" value="1"/>
</dbReference>
<evidence type="ECO:0000313" key="10">
    <source>
        <dbReference type="Proteomes" id="UP000244162"/>
    </source>
</evidence>
<feature type="binding site" evidence="3">
    <location>
        <position position="907"/>
    </location>
    <ligand>
        <name>substrate</name>
    </ligand>
</feature>
<dbReference type="InterPro" id="IPR005194">
    <property type="entry name" value="Glyco_hydro_65_C"/>
</dbReference>
<keyword evidence="10" id="KW-1185">Reference proteome</keyword>
<feature type="binding site" evidence="3">
    <location>
        <begin position="771"/>
        <end position="773"/>
    </location>
    <ligand>
        <name>substrate</name>
    </ligand>
</feature>
<dbReference type="Pfam" id="PF03636">
    <property type="entry name" value="Glyco_hydro_65N"/>
    <property type="match status" value="1"/>
</dbReference>
<evidence type="ECO:0000259" key="8">
    <source>
        <dbReference type="Pfam" id="PF03636"/>
    </source>
</evidence>
<dbReference type="InterPro" id="IPR036412">
    <property type="entry name" value="HAD-like_sf"/>
</dbReference>
<evidence type="ECO:0000256" key="5">
    <source>
        <dbReference type="PIRSR" id="PIRSR610972-4"/>
    </source>
</evidence>
<gene>
    <name evidence="9" type="primary">pgmB</name>
    <name evidence="9" type="ORF">CLG96_00815</name>
</gene>
<dbReference type="CDD" id="cd02598">
    <property type="entry name" value="HAD_BPGM"/>
    <property type="match status" value="1"/>
</dbReference>
<dbReference type="NCBIfam" id="TIGR01509">
    <property type="entry name" value="HAD-SF-IA-v3"/>
    <property type="match status" value="1"/>
</dbReference>
<feature type="binding site" evidence="3">
    <location>
        <position position="787"/>
    </location>
    <ligand>
        <name>substrate</name>
    </ligand>
</feature>
<dbReference type="GO" id="GO:0008801">
    <property type="term" value="F:beta-phosphoglucomutase activity"/>
    <property type="evidence" value="ECO:0007669"/>
    <property type="project" value="InterPro"/>
</dbReference>
<dbReference type="SFLD" id="SFLDS00003">
    <property type="entry name" value="Haloacid_Dehalogenase"/>
    <property type="match status" value="1"/>
</dbReference>
<organism evidence="9 10">
    <name type="scientific">Sphingomonas oleivorans</name>
    <dbReference type="NCBI Taxonomy" id="1735121"/>
    <lineage>
        <taxon>Bacteria</taxon>
        <taxon>Pseudomonadati</taxon>
        <taxon>Pseudomonadota</taxon>
        <taxon>Alphaproteobacteria</taxon>
        <taxon>Sphingomonadales</taxon>
        <taxon>Sphingomonadaceae</taxon>
        <taxon>Sphingomonas</taxon>
    </lineage>
</organism>
<dbReference type="InterPro" id="IPR023214">
    <property type="entry name" value="HAD_sf"/>
</dbReference>
<protein>
    <submittedName>
        <fullName evidence="9">Beta-phosphoglucomutase</fullName>
    </submittedName>
</protein>
<sequence length="977" mass="105851">MTLFRRTSRMHDWTIRRTGACNALLATQFALSNGALGVRGNVEERPDGTAICFMARVFDLAPISYHEGFTGFASASETRVPVPDGTPVRITVGDVDLAHLSPLSEEWQLDLGGGTVSRTSIYELPDGRTVEVAAQRFITARDEARLSIALKLSISAGEAPISLRSYIDTDVETVSVDDDPRIGTSGGVRMRTLHRSANHVRAKTARLGLVVDVRQTHDFAEDILTAHPDGVSLSLHGQISAAMPIELKKTVEWMIHETDAPPHGNEPVPPSLGDFVADQLIHEAAMTALWDSAEVALPGNPRLEAALRFNLFHLMQNAPRDGLSGYAAKGLTGEGYEGHVFWDAETFLIPVLALVAPHLARNHLAWRIATLPAARHHARELNHPAGALFAWRTIAGREGSAYFPSGSAQYHINGAVAFALEYYEHSTGDRSLREAGAAETVFETARIWIAAGRYDRNGIFSIAAVTGPDEYSALVDNDYYTDRMAARHLRYAARLFAEMGAEAPEFLAALAERIGLDADEISGWRHAADAFATHDDTAVTPQDATFLAKPEWNFLAEPIGHKPLLLSYHPLTLYRHQVLKQAAVVLAHVLDGTDVPLARKARDYAYYEPRTVHDSTLSPSTHAILAAEIGLLDDALLHFEETARVDLDNLHGNTTHGAHMAAMAGSWLALVWGFAGFRPGTDERPARFAPVLPSGWEGYSFTMLWRGVRIEVSVSGDSCTFTVPEGASLPLLIDGDLVTVTGDASLVRPIAPRPPVLPASEPGHFRAAIFDLDGVLTDSAEEHFLAWQRLAAELGISIDRAFNERLKGVDRMGSLDLILRHGGLDPDLAERQRLAARKNGYYREAIEAYGPHRLLPGARRALVAARQLGLKVGLASSSRNARFLIERLGIASLFDAVVDGSDVARGKPAPDIFLAAAKALGVEPDEAVGIEDAAAGIAAIRAAGMRAIGIGDPTDLPDADIIISTIARLRLERYLPA</sequence>
<evidence type="ECO:0000259" key="6">
    <source>
        <dbReference type="Pfam" id="PF03632"/>
    </source>
</evidence>
<feature type="domain" description="Glycoside hydrolase family 65 N-terminal" evidence="8">
    <location>
        <begin position="27"/>
        <end position="251"/>
    </location>
</feature>
<dbReference type="GO" id="GO:0030246">
    <property type="term" value="F:carbohydrate binding"/>
    <property type="evidence" value="ECO:0007669"/>
    <property type="project" value="InterPro"/>
</dbReference>
<dbReference type="InterPro" id="IPR005196">
    <property type="entry name" value="Glyco_hydro_65_N"/>
</dbReference>
<dbReference type="SUPFAM" id="SSF74650">
    <property type="entry name" value="Galactose mutarotase-like"/>
    <property type="match status" value="1"/>
</dbReference>
<dbReference type="SUPFAM" id="SSF48208">
    <property type="entry name" value="Six-hairpin glycosidases"/>
    <property type="match status" value="1"/>
</dbReference>
<dbReference type="SFLD" id="SFLDG01135">
    <property type="entry name" value="C1.5.6:_HAD__Beta-PGM__Phospha"/>
    <property type="match status" value="1"/>
</dbReference>
<evidence type="ECO:0000313" key="9">
    <source>
        <dbReference type="EMBL" id="PTQ12733.1"/>
    </source>
</evidence>
<dbReference type="AlphaFoldDB" id="A0A2T5G0S0"/>
<feature type="domain" description="Glycoside hydrolase family 65 C-terminal" evidence="7">
    <location>
        <begin position="685"/>
        <end position="740"/>
    </location>
</feature>
<feature type="site" description="Important for catalytic activity and assists the phosphoryl transfer reaction to Asp8 by balancing charge and orienting the reacting groups" evidence="5">
    <location>
        <position position="876"/>
    </location>
</feature>
<evidence type="ECO:0000259" key="7">
    <source>
        <dbReference type="Pfam" id="PF03633"/>
    </source>
</evidence>
<dbReference type="InterPro" id="IPR010976">
    <property type="entry name" value="B-phosphoglucomutase_hydrolase"/>
</dbReference>
<dbReference type="NCBIfam" id="TIGR02009">
    <property type="entry name" value="PGMB-YQAB-SF"/>
    <property type="match status" value="1"/>
</dbReference>
<dbReference type="InterPro" id="IPR010972">
    <property type="entry name" value="Beta-PGM"/>
</dbReference>
<evidence type="ECO:0000256" key="3">
    <source>
        <dbReference type="PIRSR" id="PIRSR610972-2"/>
    </source>
</evidence>
<feature type="domain" description="Glycoside hydrolase family 65 central catalytic" evidence="6">
    <location>
        <begin position="308"/>
        <end position="667"/>
    </location>
</feature>
<comment type="cofactor">
    <cofactor evidence="4">
        <name>Mg(2+)</name>
        <dbReference type="ChEBI" id="CHEBI:18420"/>
    </cofactor>
    <text evidence="4">Binds 2 magnesium ions per subunit.</text>
</comment>
<dbReference type="GO" id="GO:0016757">
    <property type="term" value="F:glycosyltransferase activity"/>
    <property type="evidence" value="ECO:0007669"/>
    <property type="project" value="UniProtKB-ARBA"/>
</dbReference>
<dbReference type="GO" id="GO:0000287">
    <property type="term" value="F:magnesium ion binding"/>
    <property type="evidence" value="ECO:0007669"/>
    <property type="project" value="InterPro"/>
</dbReference>
<dbReference type="NCBIfam" id="TIGR01990">
    <property type="entry name" value="bPGM"/>
    <property type="match status" value="1"/>
</dbReference>
<dbReference type="GO" id="GO:0005975">
    <property type="term" value="P:carbohydrate metabolic process"/>
    <property type="evidence" value="ECO:0007669"/>
    <property type="project" value="InterPro"/>
</dbReference>
<dbReference type="GO" id="GO:0004553">
    <property type="term" value="F:hydrolase activity, hydrolyzing O-glycosyl compounds"/>
    <property type="evidence" value="ECO:0007669"/>
    <property type="project" value="TreeGrafter"/>
</dbReference>
<dbReference type="PRINTS" id="PR00413">
    <property type="entry name" value="HADHALOGNASE"/>
</dbReference>
<dbReference type="InterPro" id="IPR023198">
    <property type="entry name" value="PGP-like_dom2"/>
</dbReference>
<dbReference type="PANTHER" id="PTHR11051">
    <property type="entry name" value="GLYCOSYL HYDROLASE-RELATED"/>
    <property type="match status" value="1"/>
</dbReference>
<feature type="binding site" evidence="4">
    <location>
        <position position="932"/>
    </location>
    <ligand>
        <name>Mg(2+)</name>
        <dbReference type="ChEBI" id="CHEBI:18420"/>
    </ligand>
</feature>
<comment type="caution">
    <text evidence="9">The sequence shown here is derived from an EMBL/GenBank/DDBJ whole genome shotgun (WGS) entry which is preliminary data.</text>
</comment>
<dbReference type="Pfam" id="PF03633">
    <property type="entry name" value="Glyco_hydro_65C"/>
    <property type="match status" value="1"/>
</dbReference>
<feature type="binding site" evidence="3">
    <location>
        <begin position="876"/>
        <end position="880"/>
    </location>
    <ligand>
        <name>substrate</name>
    </ligand>
</feature>
<dbReference type="Gene3D" id="2.70.98.40">
    <property type="entry name" value="Glycoside hydrolase, family 65, N-terminal domain"/>
    <property type="match status" value="1"/>
</dbReference>
<dbReference type="Pfam" id="PF03632">
    <property type="entry name" value="Glyco_hydro_65m"/>
    <property type="match status" value="1"/>
</dbReference>
<dbReference type="InterPro" id="IPR006439">
    <property type="entry name" value="HAD-SF_hydro_IA"/>
</dbReference>
<accession>A0A2T5G0S0</accession>
<dbReference type="SUPFAM" id="SSF56784">
    <property type="entry name" value="HAD-like"/>
    <property type="match status" value="1"/>
</dbReference>
<proteinExistence type="inferred from homology"/>
<evidence type="ECO:0000256" key="1">
    <source>
        <dbReference type="ARBA" id="ARBA00006171"/>
    </source>
</evidence>
<comment type="similarity">
    <text evidence="1">Belongs to the HAD-like hydrolase superfamily. CbbY/CbbZ/Gph/YieH family.</text>
</comment>
<name>A0A2T5G0S0_9SPHN</name>
<dbReference type="SFLD" id="SFLDG01129">
    <property type="entry name" value="C1.5:_HAD__Beta-PGM__Phosphata"/>
    <property type="match status" value="1"/>
</dbReference>
<feature type="binding site" evidence="4">
    <location>
        <position position="931"/>
    </location>
    <ligand>
        <name>Mg(2+)</name>
        <dbReference type="ChEBI" id="CHEBI:18420"/>
    </ligand>
</feature>
<evidence type="ECO:0000256" key="2">
    <source>
        <dbReference type="PIRSR" id="PIRSR610972-1"/>
    </source>
</evidence>
<keyword evidence="4" id="KW-0460">Magnesium</keyword>
<feature type="binding site" evidence="3">
    <location>
        <position position="814"/>
    </location>
    <ligand>
        <name>substrate</name>
    </ligand>
</feature>
<keyword evidence="4" id="KW-0479">Metal-binding</keyword>
<feature type="site" description="Important for catalytic activity and assists the phosphoryl transfer reaction to Asp8 by balancing charge and orienting the reacting groups" evidence="5">
    <location>
        <position position="907"/>
    </location>
</feature>
<evidence type="ECO:0000256" key="4">
    <source>
        <dbReference type="PIRSR" id="PIRSR610972-3"/>
    </source>
</evidence>
<feature type="active site" description="Nucleophile" evidence="2">
    <location>
        <position position="771"/>
    </location>
</feature>
<dbReference type="Gene3D" id="1.50.10.10">
    <property type="match status" value="1"/>
</dbReference>
<dbReference type="InterPro" id="IPR008928">
    <property type="entry name" value="6-hairpin_glycosidase_sf"/>
</dbReference>
<reference evidence="9 10" key="1">
    <citation type="submission" date="2017-09" db="EMBL/GenBank/DDBJ databases">
        <title>Sphingomonas panjinensis sp.nov., isolated from oil-contaminated soil.</title>
        <authorList>
            <person name="Wang L."/>
            <person name="Chen L."/>
        </authorList>
    </citation>
    <scope>NUCLEOTIDE SEQUENCE [LARGE SCALE GENOMIC DNA]</scope>
    <source>
        <strain evidence="9 10">FW-11</strain>
    </source>
</reference>
<dbReference type="InterPro" id="IPR012341">
    <property type="entry name" value="6hp_glycosidase-like_sf"/>
</dbReference>
<dbReference type="Gene3D" id="2.60.420.10">
    <property type="entry name" value="Maltose phosphorylase, domain 3"/>
    <property type="match status" value="1"/>
</dbReference>
<feature type="binding site" evidence="4">
    <location>
        <position position="771"/>
    </location>
    <ligand>
        <name>Mg(2+)</name>
        <dbReference type="ChEBI" id="CHEBI:18420"/>
    </ligand>
</feature>
<feature type="active site" description="Proton donor/acceptor" evidence="2">
    <location>
        <position position="773"/>
    </location>
</feature>
<dbReference type="Gene3D" id="1.10.150.240">
    <property type="entry name" value="Putative phosphatase, domain 2"/>
    <property type="match status" value="1"/>
</dbReference>
<feature type="binding site" evidence="3">
    <location>
        <position position="838"/>
    </location>
    <ligand>
        <name>substrate</name>
    </ligand>
</feature>
<dbReference type="RefSeq" id="WP_107965971.1">
    <property type="nucleotide sequence ID" value="NZ_NWBU01000004.1"/>
</dbReference>
<dbReference type="Proteomes" id="UP000244162">
    <property type="component" value="Unassembled WGS sequence"/>
</dbReference>
<dbReference type="InterPro" id="IPR037018">
    <property type="entry name" value="GH65_N"/>
</dbReference>
<dbReference type="OrthoDB" id="414934at2"/>
<dbReference type="PANTHER" id="PTHR11051:SF13">
    <property type="entry name" value="GLYCOSYL TRANSFERASE"/>
    <property type="match status" value="1"/>
</dbReference>
<feature type="binding site" evidence="3">
    <location>
        <begin position="806"/>
        <end position="811"/>
    </location>
    <ligand>
        <name>substrate</name>
    </ligand>
</feature>
<dbReference type="Gene3D" id="3.40.50.1000">
    <property type="entry name" value="HAD superfamily/HAD-like"/>
    <property type="match status" value="1"/>
</dbReference>
<feature type="binding site" evidence="4">
    <location>
        <position position="773"/>
    </location>
    <ligand>
        <name>Mg(2+)</name>
        <dbReference type="ChEBI" id="CHEBI:18420"/>
    </ligand>
</feature>
<dbReference type="InterPro" id="IPR005195">
    <property type="entry name" value="Glyco_hydro_65_M"/>
</dbReference>
<dbReference type="EMBL" id="NWBU01000004">
    <property type="protein sequence ID" value="PTQ12733.1"/>
    <property type="molecule type" value="Genomic_DNA"/>
</dbReference>
<dbReference type="InterPro" id="IPR011013">
    <property type="entry name" value="Gal_mutarotase_sf_dom"/>
</dbReference>